<accession>A0ABU7U425</accession>
<evidence type="ECO:0000313" key="12">
    <source>
        <dbReference type="Proteomes" id="UP001312908"/>
    </source>
</evidence>
<keyword evidence="4" id="KW-0949">S-adenosyl-L-methionine</keyword>
<dbReference type="GO" id="GO:0008168">
    <property type="term" value="F:methyltransferase activity"/>
    <property type="evidence" value="ECO:0007669"/>
    <property type="project" value="UniProtKB-KW"/>
</dbReference>
<dbReference type="Gene3D" id="3.40.50.150">
    <property type="entry name" value="Vaccinia Virus protein VP39"/>
    <property type="match status" value="1"/>
</dbReference>
<dbReference type="PROSITE" id="PS00093">
    <property type="entry name" value="N4_MTASE"/>
    <property type="match status" value="1"/>
</dbReference>
<keyword evidence="5" id="KW-0680">Restriction system</keyword>
<evidence type="ECO:0000256" key="5">
    <source>
        <dbReference type="ARBA" id="ARBA00022747"/>
    </source>
</evidence>
<evidence type="ECO:0000256" key="4">
    <source>
        <dbReference type="ARBA" id="ARBA00022691"/>
    </source>
</evidence>
<evidence type="ECO:0000256" key="1">
    <source>
        <dbReference type="ARBA" id="ARBA00010203"/>
    </source>
</evidence>
<reference evidence="11 12" key="1">
    <citation type="submission" date="2023-10" db="EMBL/GenBank/DDBJ databases">
        <title>Sorlinia euscelidii gen. nov., sp. nov., an acetic acid bacteria isolated from the gut of Euscelidius variegatus emitter.</title>
        <authorList>
            <person name="Michoud G."/>
            <person name="Marasco R."/>
            <person name="Seferji K."/>
            <person name="Gonella E."/>
            <person name="Garuglieri E."/>
            <person name="Alma A."/>
            <person name="Mapelli F."/>
            <person name="Borin S."/>
            <person name="Daffonchio D."/>
            <person name="Crotti E."/>
        </authorList>
    </citation>
    <scope>NUCLEOTIDE SEQUENCE [LARGE SCALE GENOMIC DNA]</scope>
    <source>
        <strain evidence="11 12">EV16P</strain>
    </source>
</reference>
<dbReference type="SUPFAM" id="SSF53335">
    <property type="entry name" value="S-adenosyl-L-methionine-dependent methyltransferases"/>
    <property type="match status" value="1"/>
</dbReference>
<dbReference type="RefSeq" id="WP_394820076.1">
    <property type="nucleotide sequence ID" value="NZ_JAWJZY010000003.1"/>
</dbReference>
<keyword evidence="6" id="KW-0238">DNA-binding</keyword>
<comment type="catalytic activity">
    <reaction evidence="8">
        <text>a 2'-deoxycytidine in DNA + S-adenosyl-L-methionine = an N(4)-methyl-2'-deoxycytidine in DNA + S-adenosyl-L-homocysteine + H(+)</text>
        <dbReference type="Rhea" id="RHEA:16857"/>
        <dbReference type="Rhea" id="RHEA-COMP:11369"/>
        <dbReference type="Rhea" id="RHEA-COMP:13674"/>
        <dbReference type="ChEBI" id="CHEBI:15378"/>
        <dbReference type="ChEBI" id="CHEBI:57856"/>
        <dbReference type="ChEBI" id="CHEBI:59789"/>
        <dbReference type="ChEBI" id="CHEBI:85452"/>
        <dbReference type="ChEBI" id="CHEBI:137933"/>
        <dbReference type="EC" id="2.1.1.113"/>
    </reaction>
</comment>
<protein>
    <recommendedName>
        <fullName evidence="9">Methyltransferase</fullName>
        <ecNumber evidence="9">2.1.1.-</ecNumber>
    </recommendedName>
</protein>
<evidence type="ECO:0000256" key="9">
    <source>
        <dbReference type="RuleBase" id="RU362026"/>
    </source>
</evidence>
<keyword evidence="12" id="KW-1185">Reference proteome</keyword>
<evidence type="ECO:0000256" key="3">
    <source>
        <dbReference type="ARBA" id="ARBA00022679"/>
    </source>
</evidence>
<dbReference type="PRINTS" id="PR00508">
    <property type="entry name" value="S21N4MTFRASE"/>
</dbReference>
<evidence type="ECO:0000256" key="7">
    <source>
        <dbReference type="ARBA" id="ARBA00047942"/>
    </source>
</evidence>
<comment type="caution">
    <text evidence="11">The sequence shown here is derived from an EMBL/GenBank/DDBJ whole genome shotgun (WGS) entry which is preliminary data.</text>
</comment>
<dbReference type="InterPro" id="IPR002941">
    <property type="entry name" value="DNA_methylase_N4/N6"/>
</dbReference>
<keyword evidence="3" id="KW-0808">Transferase</keyword>
<comment type="catalytic activity">
    <reaction evidence="7">
        <text>a 2'-deoxyadenosine in DNA + S-adenosyl-L-methionine = an N(6)-methyl-2'-deoxyadenosine in DNA + S-adenosyl-L-homocysteine + H(+)</text>
        <dbReference type="Rhea" id="RHEA:15197"/>
        <dbReference type="Rhea" id="RHEA-COMP:12418"/>
        <dbReference type="Rhea" id="RHEA-COMP:12419"/>
        <dbReference type="ChEBI" id="CHEBI:15378"/>
        <dbReference type="ChEBI" id="CHEBI:57856"/>
        <dbReference type="ChEBI" id="CHEBI:59789"/>
        <dbReference type="ChEBI" id="CHEBI:90615"/>
        <dbReference type="ChEBI" id="CHEBI:90616"/>
        <dbReference type="EC" id="2.1.1.72"/>
    </reaction>
</comment>
<dbReference type="PANTHER" id="PTHR13370:SF3">
    <property type="entry name" value="TRNA (GUANINE(10)-N2)-METHYLTRANSFERASE HOMOLOG"/>
    <property type="match status" value="1"/>
</dbReference>
<dbReference type="Pfam" id="PF01555">
    <property type="entry name" value="N6_N4_Mtase"/>
    <property type="match status" value="1"/>
</dbReference>
<proteinExistence type="inferred from homology"/>
<evidence type="ECO:0000259" key="10">
    <source>
        <dbReference type="Pfam" id="PF01555"/>
    </source>
</evidence>
<feature type="domain" description="DNA methylase N-4/N-6" evidence="10">
    <location>
        <begin position="35"/>
        <end position="262"/>
    </location>
</feature>
<evidence type="ECO:0000256" key="2">
    <source>
        <dbReference type="ARBA" id="ARBA00022603"/>
    </source>
</evidence>
<dbReference type="EMBL" id="JAWJZY010000003">
    <property type="protein sequence ID" value="MEE8659243.1"/>
    <property type="molecule type" value="Genomic_DNA"/>
</dbReference>
<dbReference type="InterPro" id="IPR001091">
    <property type="entry name" value="RM_Methyltransferase"/>
</dbReference>
<dbReference type="GO" id="GO:0032259">
    <property type="term" value="P:methylation"/>
    <property type="evidence" value="ECO:0007669"/>
    <property type="project" value="UniProtKB-KW"/>
</dbReference>
<sequence>MTVPKRRARREKLGRHVLINGDAMTVLRRMKAASIDVIVTSPPYNIGLPYNSYKDAMADADYLDWMMRICQQLKRVLRPEGSFFLNISGTSRRPWLPFELAMKLQPLFSLQNHIIWVKSLAIGDVTHGHFKPLNSTRFLNHNHEHVFHFTHEGAVVIDRLAIGVPFKDKSNIARRNHARDIRCRGNTWYIPYETVRTKRQKFMHPGTFPVGLPGDCLALHGVDEKSIVLDPFLGSGSTLVAAEEAGANGIGIELDPTYFRTARARLRAVMPIGEGGNAHS</sequence>
<comment type="similarity">
    <text evidence="1">Belongs to the N(4)/N(6)-methyltransferase family. N(4) subfamily.</text>
</comment>
<dbReference type="InterPro" id="IPR029063">
    <property type="entry name" value="SAM-dependent_MTases_sf"/>
</dbReference>
<organism evidence="11 12">
    <name type="scientific">Sorlinia euscelidii</name>
    <dbReference type="NCBI Taxonomy" id="3081148"/>
    <lineage>
        <taxon>Bacteria</taxon>
        <taxon>Pseudomonadati</taxon>
        <taxon>Pseudomonadota</taxon>
        <taxon>Alphaproteobacteria</taxon>
        <taxon>Acetobacterales</taxon>
        <taxon>Acetobacteraceae</taxon>
        <taxon>Sorlinia</taxon>
    </lineage>
</organism>
<keyword evidence="2 11" id="KW-0489">Methyltransferase</keyword>
<gene>
    <name evidence="11" type="ORF">DOFOFD_09480</name>
</gene>
<name>A0ABU7U425_9PROT</name>
<evidence type="ECO:0000256" key="8">
    <source>
        <dbReference type="ARBA" id="ARBA00049120"/>
    </source>
</evidence>
<dbReference type="Proteomes" id="UP001312908">
    <property type="component" value="Unassembled WGS sequence"/>
</dbReference>
<evidence type="ECO:0000313" key="11">
    <source>
        <dbReference type="EMBL" id="MEE8659243.1"/>
    </source>
</evidence>
<dbReference type="EC" id="2.1.1.-" evidence="9"/>
<evidence type="ECO:0000256" key="6">
    <source>
        <dbReference type="ARBA" id="ARBA00023125"/>
    </source>
</evidence>
<dbReference type="InterPro" id="IPR017985">
    <property type="entry name" value="MeTrfase_CN4_CS"/>
</dbReference>
<dbReference type="PANTHER" id="PTHR13370">
    <property type="entry name" value="RNA METHYLASE-RELATED"/>
    <property type="match status" value="1"/>
</dbReference>